<dbReference type="GO" id="GO:0003848">
    <property type="term" value="F:2-amino-4-hydroxy-6-hydroxymethyldihydropteridine diphosphokinase activity"/>
    <property type="evidence" value="ECO:0007669"/>
    <property type="project" value="UniProtKB-EC"/>
</dbReference>
<dbReference type="Pfam" id="PF01288">
    <property type="entry name" value="HPPK"/>
    <property type="match status" value="1"/>
</dbReference>
<dbReference type="SUPFAM" id="SSF55083">
    <property type="entry name" value="6-hydroxymethyl-7,8-dihydropterin pyrophosphokinase, HPPK"/>
    <property type="match status" value="1"/>
</dbReference>
<evidence type="ECO:0000313" key="14">
    <source>
        <dbReference type="EMBL" id="MBT1702321.1"/>
    </source>
</evidence>
<sequence length="165" mass="18750">MGTNTGVYLSLGTNQGNRKENLNKALARIAQDIGKVTKLSSIYSTKPWGKKDQDDFLNQVILIETTFDPTNLLDKILNIERDLGRVREEKWGPRIIDIDVLFYGDVVINIPELTIPHPAIAERKFILIPLDEISPEYVHPLLNKKVRTLLDECSDPLDVQLVEML</sequence>
<keyword evidence="9" id="KW-0289">Folate biosynthesis</keyword>
<gene>
    <name evidence="14" type="primary">folK</name>
    <name evidence="14" type="ORF">KK060_03470</name>
</gene>
<proteinExistence type="inferred from homology"/>
<dbReference type="InterPro" id="IPR035907">
    <property type="entry name" value="Hppk_sf"/>
</dbReference>
<reference evidence="14 15" key="1">
    <citation type="submission" date="2021-05" db="EMBL/GenBank/DDBJ databases">
        <title>A Polyphasic approach of four new species of the genus Ohtaekwangia: Ohtaekwangia histidinii sp. nov., Ohtaekwangia cretensis sp. nov., Ohtaekwangia indiensis sp. nov., Ohtaekwangia reichenbachii sp. nov. from diverse environment.</title>
        <authorList>
            <person name="Octaviana S."/>
        </authorList>
    </citation>
    <scope>NUCLEOTIDE SEQUENCE [LARGE SCALE GENOMIC DNA]</scope>
    <source>
        <strain evidence="14 15">PWU20</strain>
    </source>
</reference>
<evidence type="ECO:0000256" key="10">
    <source>
        <dbReference type="ARBA" id="ARBA00029409"/>
    </source>
</evidence>
<dbReference type="InterPro" id="IPR000550">
    <property type="entry name" value="Hppk"/>
</dbReference>
<dbReference type="RefSeq" id="WP_254152180.1">
    <property type="nucleotide sequence ID" value="NZ_JAHESD010000005.1"/>
</dbReference>
<evidence type="ECO:0000313" key="15">
    <source>
        <dbReference type="Proteomes" id="UP000772618"/>
    </source>
</evidence>
<evidence type="ECO:0000256" key="9">
    <source>
        <dbReference type="ARBA" id="ARBA00022909"/>
    </source>
</evidence>
<name>A0ABS5VLS3_9BACT</name>
<dbReference type="PANTHER" id="PTHR43071:SF1">
    <property type="entry name" value="2-AMINO-4-HYDROXY-6-HYDROXYMETHYLDIHYDROPTERIDINE PYROPHOSPHOKINASE"/>
    <property type="match status" value="1"/>
</dbReference>
<keyword evidence="6" id="KW-0547">Nucleotide-binding</keyword>
<keyword evidence="5 14" id="KW-0808">Transferase</keyword>
<dbReference type="NCBIfam" id="TIGR01498">
    <property type="entry name" value="folK"/>
    <property type="match status" value="1"/>
</dbReference>
<accession>A0ABS5VLS3</accession>
<keyword evidence="15" id="KW-1185">Reference proteome</keyword>
<dbReference type="EMBL" id="JAHESD010000005">
    <property type="protein sequence ID" value="MBT1702321.1"/>
    <property type="molecule type" value="Genomic_DNA"/>
</dbReference>
<comment type="caution">
    <text evidence="14">The sequence shown here is derived from an EMBL/GenBank/DDBJ whole genome shotgun (WGS) entry which is preliminary data.</text>
</comment>
<dbReference type="Proteomes" id="UP000772618">
    <property type="component" value="Unassembled WGS sequence"/>
</dbReference>
<comment type="pathway">
    <text evidence="1">Cofactor biosynthesis; tetrahydrofolate biosynthesis; 2-amino-4-hydroxy-6-hydroxymethyl-7,8-dihydropteridine diphosphate from 7,8-dihydroneopterin triphosphate: step 4/4.</text>
</comment>
<comment type="similarity">
    <text evidence="2">Belongs to the HPPK family.</text>
</comment>
<dbReference type="PANTHER" id="PTHR43071">
    <property type="entry name" value="2-AMINO-4-HYDROXY-6-HYDROXYMETHYLDIHYDROPTERIDINE PYROPHOSPHOKINASE"/>
    <property type="match status" value="1"/>
</dbReference>
<evidence type="ECO:0000256" key="2">
    <source>
        <dbReference type="ARBA" id="ARBA00005810"/>
    </source>
</evidence>
<evidence type="ECO:0000256" key="3">
    <source>
        <dbReference type="ARBA" id="ARBA00013253"/>
    </source>
</evidence>
<evidence type="ECO:0000256" key="11">
    <source>
        <dbReference type="ARBA" id="ARBA00029766"/>
    </source>
</evidence>
<evidence type="ECO:0000256" key="12">
    <source>
        <dbReference type="ARBA" id="ARBA00033413"/>
    </source>
</evidence>
<dbReference type="EC" id="2.7.6.3" evidence="3"/>
<keyword evidence="8" id="KW-0067">ATP-binding</keyword>
<keyword evidence="7" id="KW-0418">Kinase</keyword>
<feature type="domain" description="7,8-dihydro-6-hydroxymethylpterin-pyrophosphokinase" evidence="13">
    <location>
        <begin position="90"/>
        <end position="101"/>
    </location>
</feature>
<protein>
    <recommendedName>
        <fullName evidence="4">2-amino-4-hydroxy-6-hydroxymethyldihydropteridine pyrophosphokinase</fullName>
        <ecNumber evidence="3">2.7.6.3</ecNumber>
    </recommendedName>
    <alternativeName>
        <fullName evidence="11">6-hydroxymethyl-7,8-dihydropterin pyrophosphokinase</fullName>
    </alternativeName>
    <alternativeName>
        <fullName evidence="12">7,8-dihydro-6-hydroxymethylpterin-pyrophosphokinase</fullName>
    </alternativeName>
</protein>
<evidence type="ECO:0000256" key="6">
    <source>
        <dbReference type="ARBA" id="ARBA00022741"/>
    </source>
</evidence>
<evidence type="ECO:0000256" key="8">
    <source>
        <dbReference type="ARBA" id="ARBA00022840"/>
    </source>
</evidence>
<dbReference type="PROSITE" id="PS00794">
    <property type="entry name" value="HPPK"/>
    <property type="match status" value="1"/>
</dbReference>
<organism evidence="14 15">
    <name type="scientific">Chryseosolibacter indicus</name>
    <dbReference type="NCBI Taxonomy" id="2782351"/>
    <lineage>
        <taxon>Bacteria</taxon>
        <taxon>Pseudomonadati</taxon>
        <taxon>Bacteroidota</taxon>
        <taxon>Cytophagia</taxon>
        <taxon>Cytophagales</taxon>
        <taxon>Chryseotaleaceae</taxon>
        <taxon>Chryseosolibacter</taxon>
    </lineage>
</organism>
<comment type="function">
    <text evidence="10">Catalyzes the transfer of pyrophosphate from adenosine triphosphate (ATP) to 6-hydroxymethyl-7,8-dihydropterin, an enzymatic step in folate biosynthesis pathway.</text>
</comment>
<dbReference type="Gene3D" id="3.30.70.560">
    <property type="entry name" value="7,8-Dihydro-6-hydroxymethylpterin-pyrophosphokinase HPPK"/>
    <property type="match status" value="1"/>
</dbReference>
<evidence type="ECO:0000256" key="7">
    <source>
        <dbReference type="ARBA" id="ARBA00022777"/>
    </source>
</evidence>
<evidence type="ECO:0000256" key="5">
    <source>
        <dbReference type="ARBA" id="ARBA00022679"/>
    </source>
</evidence>
<evidence type="ECO:0000259" key="13">
    <source>
        <dbReference type="PROSITE" id="PS00794"/>
    </source>
</evidence>
<evidence type="ECO:0000256" key="1">
    <source>
        <dbReference type="ARBA" id="ARBA00005051"/>
    </source>
</evidence>
<evidence type="ECO:0000256" key="4">
    <source>
        <dbReference type="ARBA" id="ARBA00016218"/>
    </source>
</evidence>
<dbReference type="CDD" id="cd00483">
    <property type="entry name" value="HPPK"/>
    <property type="match status" value="1"/>
</dbReference>